<comment type="subunit">
    <text evidence="6">Supercomplex made of cofactors A to E. Cofactors A and D function by capturing and stabilizing tubulin in a quasi-native conformation. Cofactor E binds to the cofactor D-tubulin complex; interaction with cofactor C then causes the release of tubulin polypeptides that are committed to the native state.</text>
</comment>
<name>A0A7S3QMJ9_DUNTE</name>
<evidence type="ECO:0000259" key="8">
    <source>
        <dbReference type="PROSITE" id="PS51329"/>
    </source>
</evidence>
<dbReference type="InterPro" id="IPR006599">
    <property type="entry name" value="CARP_motif"/>
</dbReference>
<dbReference type="InterPro" id="IPR016098">
    <property type="entry name" value="CAP/MinC_C"/>
</dbReference>
<evidence type="ECO:0000256" key="2">
    <source>
        <dbReference type="ARBA" id="ARBA00008848"/>
    </source>
</evidence>
<dbReference type="Gene3D" id="2.160.20.70">
    <property type="match status" value="1"/>
</dbReference>
<evidence type="ECO:0000313" key="9">
    <source>
        <dbReference type="EMBL" id="CAE0486847.1"/>
    </source>
</evidence>
<dbReference type="GO" id="GO:0015631">
    <property type="term" value="F:tubulin binding"/>
    <property type="evidence" value="ECO:0007669"/>
    <property type="project" value="InterPro"/>
</dbReference>
<dbReference type="PANTHER" id="PTHR15139">
    <property type="entry name" value="TUBULIN FOLDING COFACTOR C"/>
    <property type="match status" value="1"/>
</dbReference>
<proteinExistence type="inferred from homology"/>
<dbReference type="Pfam" id="PF07986">
    <property type="entry name" value="TBCC"/>
    <property type="match status" value="1"/>
</dbReference>
<evidence type="ECO:0000256" key="1">
    <source>
        <dbReference type="ARBA" id="ARBA00004496"/>
    </source>
</evidence>
<dbReference type="InterPro" id="IPR027684">
    <property type="entry name" value="TBCC"/>
</dbReference>
<dbReference type="PROSITE" id="PS51329">
    <property type="entry name" value="C_CAP_COFACTOR_C"/>
    <property type="match status" value="1"/>
</dbReference>
<dbReference type="InterPro" id="IPR031925">
    <property type="entry name" value="TBCC_N"/>
</dbReference>
<gene>
    <name evidence="9" type="ORF">DTER00134_LOCUS1886</name>
</gene>
<dbReference type="Pfam" id="PF16752">
    <property type="entry name" value="TBCC_N"/>
    <property type="match status" value="1"/>
</dbReference>
<feature type="region of interest" description="Disordered" evidence="7">
    <location>
        <begin position="364"/>
        <end position="385"/>
    </location>
</feature>
<dbReference type="InterPro" id="IPR038397">
    <property type="entry name" value="TBCC_N_sf"/>
</dbReference>
<evidence type="ECO:0000256" key="6">
    <source>
        <dbReference type="ARBA" id="ARBA00026055"/>
    </source>
</evidence>
<reference evidence="9" key="1">
    <citation type="submission" date="2021-01" db="EMBL/GenBank/DDBJ databases">
        <authorList>
            <person name="Corre E."/>
            <person name="Pelletier E."/>
            <person name="Niang G."/>
            <person name="Scheremetjew M."/>
            <person name="Finn R."/>
            <person name="Kale V."/>
            <person name="Holt S."/>
            <person name="Cochrane G."/>
            <person name="Meng A."/>
            <person name="Brown T."/>
            <person name="Cohen L."/>
        </authorList>
    </citation>
    <scope>NUCLEOTIDE SEQUENCE</scope>
    <source>
        <strain evidence="9">CCMP1320</strain>
    </source>
</reference>
<comment type="similarity">
    <text evidence="2">Belongs to the TBCC family.</text>
</comment>
<feature type="compositionally biased region" description="Polar residues" evidence="7">
    <location>
        <begin position="184"/>
        <end position="196"/>
    </location>
</feature>
<feature type="domain" description="C-CAP/cofactor C-like" evidence="8">
    <location>
        <begin position="196"/>
        <end position="349"/>
    </location>
</feature>
<comment type="subcellular location">
    <subcellularLocation>
        <location evidence="1">Cytoplasm</location>
    </subcellularLocation>
</comment>
<dbReference type="GO" id="GO:0007023">
    <property type="term" value="P:post-chaperonin tubulin folding pathway"/>
    <property type="evidence" value="ECO:0007669"/>
    <property type="project" value="InterPro"/>
</dbReference>
<keyword evidence="3" id="KW-0963">Cytoplasm</keyword>
<evidence type="ECO:0000256" key="5">
    <source>
        <dbReference type="ARBA" id="ARBA00023186"/>
    </source>
</evidence>
<organism evidence="9">
    <name type="scientific">Dunaliella tertiolecta</name>
    <name type="common">Green alga</name>
    <dbReference type="NCBI Taxonomy" id="3047"/>
    <lineage>
        <taxon>Eukaryota</taxon>
        <taxon>Viridiplantae</taxon>
        <taxon>Chlorophyta</taxon>
        <taxon>core chlorophytes</taxon>
        <taxon>Chlorophyceae</taxon>
        <taxon>CS clade</taxon>
        <taxon>Chlamydomonadales</taxon>
        <taxon>Dunaliellaceae</taxon>
        <taxon>Dunaliella</taxon>
    </lineage>
</organism>
<dbReference type="EMBL" id="HBIP01004036">
    <property type="protein sequence ID" value="CAE0486847.1"/>
    <property type="molecule type" value="Transcribed_RNA"/>
</dbReference>
<dbReference type="GO" id="GO:0007021">
    <property type="term" value="P:tubulin complex assembly"/>
    <property type="evidence" value="ECO:0007669"/>
    <property type="project" value="TreeGrafter"/>
</dbReference>
<keyword evidence="5" id="KW-0143">Chaperone</keyword>
<dbReference type="InterPro" id="IPR012945">
    <property type="entry name" value="Tubulin-bd_cofactor_C_dom"/>
</dbReference>
<dbReference type="GO" id="GO:0005737">
    <property type="term" value="C:cytoplasm"/>
    <property type="evidence" value="ECO:0007669"/>
    <property type="project" value="UniProtKB-SubCell"/>
</dbReference>
<keyword evidence="4" id="KW-0007">Acetylation</keyword>
<sequence>MSETQAVSAPVLEKLAAQELQRKADREKKREEAKELQDPRENVQAFLQSFNQRQADAEASLTALLDRATADGVPGQVPPGEATQQLSELDAAVLAQERSLAEAAYYLPSFDQKRCSVTAQEFKQKIEDARATLLPKRKFGFSKKTARVKGADLASAATAAADAQAPSNGSSDAGGGAHAHRPQEQQAGSTGQQGPPTASPELLALVQSGRGFMGKRDQVLCCSAAQLASQDFVLLNLEGCTVYLIGHMPALRMTGLRNCRVFAGPVTGASFMDDVQGCTFVLASYQVRIHRAASCDFYLRVRSRPIIEHTQGARFAPFNLCGADVEALLKAHRLDEDNELYQTVDDFGWIKAVHSPNWSVLPEQERLPSSPLPQEALAAEGHNAS</sequence>
<accession>A0A7S3QMJ9</accession>
<feature type="region of interest" description="Disordered" evidence="7">
    <location>
        <begin position="159"/>
        <end position="199"/>
    </location>
</feature>
<evidence type="ECO:0000256" key="4">
    <source>
        <dbReference type="ARBA" id="ARBA00022990"/>
    </source>
</evidence>
<evidence type="ECO:0000256" key="3">
    <source>
        <dbReference type="ARBA" id="ARBA00022490"/>
    </source>
</evidence>
<dbReference type="SMART" id="SM00673">
    <property type="entry name" value="CARP"/>
    <property type="match status" value="2"/>
</dbReference>
<evidence type="ECO:0000256" key="7">
    <source>
        <dbReference type="SAM" id="MobiDB-lite"/>
    </source>
</evidence>
<dbReference type="AlphaFoldDB" id="A0A7S3QMJ9"/>
<dbReference type="PANTHER" id="PTHR15139:SF0">
    <property type="entry name" value="TUBULIN-SPECIFIC CHAPERONE C"/>
    <property type="match status" value="1"/>
</dbReference>
<feature type="compositionally biased region" description="Basic and acidic residues" evidence="7">
    <location>
        <begin position="20"/>
        <end position="41"/>
    </location>
</feature>
<dbReference type="Gene3D" id="1.20.58.1250">
    <property type="entry name" value="Tubulin Binding Cofactor C, N-terminal domain"/>
    <property type="match status" value="1"/>
</dbReference>
<protein>
    <recommendedName>
        <fullName evidence="8">C-CAP/cofactor C-like domain-containing protein</fullName>
    </recommendedName>
</protein>
<feature type="region of interest" description="Disordered" evidence="7">
    <location>
        <begin position="18"/>
        <end position="41"/>
    </location>
</feature>
<dbReference type="InterPro" id="IPR017901">
    <property type="entry name" value="C-CAP_CF_C-like"/>
</dbReference>